<dbReference type="Proteomes" id="UP001434883">
    <property type="component" value="Unassembled WGS sequence"/>
</dbReference>
<keyword evidence="6" id="KW-0067">ATP-binding</keyword>
<organism evidence="8 9">
    <name type="scientific">Xenoophorus captivus</name>
    <dbReference type="NCBI Taxonomy" id="1517983"/>
    <lineage>
        <taxon>Eukaryota</taxon>
        <taxon>Metazoa</taxon>
        <taxon>Chordata</taxon>
        <taxon>Craniata</taxon>
        <taxon>Vertebrata</taxon>
        <taxon>Euteleostomi</taxon>
        <taxon>Actinopterygii</taxon>
        <taxon>Neopterygii</taxon>
        <taxon>Teleostei</taxon>
        <taxon>Neoteleostei</taxon>
        <taxon>Acanthomorphata</taxon>
        <taxon>Ovalentaria</taxon>
        <taxon>Atherinomorphae</taxon>
        <taxon>Cyprinodontiformes</taxon>
        <taxon>Goodeidae</taxon>
        <taxon>Xenoophorus</taxon>
    </lineage>
</organism>
<dbReference type="InterPro" id="IPR000719">
    <property type="entry name" value="Prot_kinase_dom"/>
</dbReference>
<feature type="non-terminal residue" evidence="8">
    <location>
        <position position="1"/>
    </location>
</feature>
<dbReference type="Pfam" id="PF00069">
    <property type="entry name" value="Pkinase"/>
    <property type="match status" value="1"/>
</dbReference>
<comment type="caution">
    <text evidence="8">The sequence shown here is derived from an EMBL/GenBank/DDBJ whole genome shotgun (WGS) entry which is preliminary data.</text>
</comment>
<keyword evidence="2" id="KW-0723">Serine/threonine-protein kinase</keyword>
<dbReference type="Gene3D" id="1.10.510.10">
    <property type="entry name" value="Transferase(Phosphotransferase) domain 1"/>
    <property type="match status" value="1"/>
</dbReference>
<comment type="similarity">
    <text evidence="1">Belongs to the protein kinase superfamily. CMGC Ser/Thr protein kinase family. GSK-3 subfamily.</text>
</comment>
<dbReference type="EMBL" id="JAHRIN010067222">
    <property type="protein sequence ID" value="MEQ2214084.1"/>
    <property type="molecule type" value="Genomic_DNA"/>
</dbReference>
<keyword evidence="5 8" id="KW-0418">Kinase</keyword>
<dbReference type="InterPro" id="IPR011009">
    <property type="entry name" value="Kinase-like_dom_sf"/>
</dbReference>
<gene>
    <name evidence="8" type="primary">GSK3B_1</name>
    <name evidence="8" type="ORF">XENOCAPTIV_007099</name>
</gene>
<protein>
    <submittedName>
        <fullName evidence="8">Glycogen synthase kinase-3 beta</fullName>
    </submittedName>
</protein>
<dbReference type="PROSITE" id="PS50011">
    <property type="entry name" value="PROTEIN_KINASE_DOM"/>
    <property type="match status" value="1"/>
</dbReference>
<dbReference type="SUPFAM" id="SSF56112">
    <property type="entry name" value="Protein kinase-like (PK-like)"/>
    <property type="match status" value="1"/>
</dbReference>
<accession>A0ABV0S0K7</accession>
<dbReference type="InterPro" id="IPR050591">
    <property type="entry name" value="GSK-3"/>
</dbReference>
<reference evidence="8 9" key="1">
    <citation type="submission" date="2021-06" db="EMBL/GenBank/DDBJ databases">
        <authorList>
            <person name="Palmer J.M."/>
        </authorList>
    </citation>
    <scope>NUCLEOTIDE SEQUENCE [LARGE SCALE GENOMIC DNA]</scope>
    <source>
        <strain evidence="8 9">XC_2019</strain>
        <tissue evidence="8">Muscle</tissue>
    </source>
</reference>
<keyword evidence="9" id="KW-1185">Reference proteome</keyword>
<dbReference type="GO" id="GO:0016301">
    <property type="term" value="F:kinase activity"/>
    <property type="evidence" value="ECO:0007669"/>
    <property type="project" value="UniProtKB-KW"/>
</dbReference>
<evidence type="ECO:0000256" key="1">
    <source>
        <dbReference type="ARBA" id="ARBA00005527"/>
    </source>
</evidence>
<name>A0ABV0S0K7_9TELE</name>
<keyword evidence="4" id="KW-0547">Nucleotide-binding</keyword>
<sequence>LIFGATDYTSNIDIWSAGCVLAELLLGQPIFPGDSGVDQLVEIIKVFKPRTPPEAIALCSRLLEYTPVSRLSPLEACAHAFFDELRQPNTRLPSGRELPPLFNFSPVGQFVSALCIPVPNCEMIWTQICFHSLAVVIVI</sequence>
<evidence type="ECO:0000313" key="8">
    <source>
        <dbReference type="EMBL" id="MEQ2214084.1"/>
    </source>
</evidence>
<keyword evidence="3" id="KW-0808">Transferase</keyword>
<dbReference type="PANTHER" id="PTHR24057:SF14">
    <property type="entry name" value="GLYCOGEN SYNTHASE KINASE-3 ALPHA"/>
    <property type="match status" value="1"/>
</dbReference>
<evidence type="ECO:0000256" key="5">
    <source>
        <dbReference type="ARBA" id="ARBA00022777"/>
    </source>
</evidence>
<evidence type="ECO:0000256" key="4">
    <source>
        <dbReference type="ARBA" id="ARBA00022741"/>
    </source>
</evidence>
<dbReference type="PANTHER" id="PTHR24057">
    <property type="entry name" value="GLYCOGEN SYNTHASE KINASE-3 ALPHA"/>
    <property type="match status" value="1"/>
</dbReference>
<evidence type="ECO:0000256" key="3">
    <source>
        <dbReference type="ARBA" id="ARBA00022679"/>
    </source>
</evidence>
<feature type="domain" description="Protein kinase" evidence="7">
    <location>
        <begin position="1"/>
        <end position="82"/>
    </location>
</feature>
<evidence type="ECO:0000256" key="2">
    <source>
        <dbReference type="ARBA" id="ARBA00022527"/>
    </source>
</evidence>
<evidence type="ECO:0000259" key="7">
    <source>
        <dbReference type="PROSITE" id="PS50011"/>
    </source>
</evidence>
<proteinExistence type="inferred from homology"/>
<evidence type="ECO:0000256" key="6">
    <source>
        <dbReference type="ARBA" id="ARBA00022840"/>
    </source>
</evidence>
<evidence type="ECO:0000313" key="9">
    <source>
        <dbReference type="Proteomes" id="UP001434883"/>
    </source>
</evidence>